<proteinExistence type="predicted"/>
<accession>A0A821YBI5</accession>
<dbReference type="EMBL" id="CAJOBP010093633">
    <property type="protein sequence ID" value="CAF4955418.1"/>
    <property type="molecule type" value="Genomic_DNA"/>
</dbReference>
<comment type="caution">
    <text evidence="1">The sequence shown here is derived from an EMBL/GenBank/DDBJ whole genome shotgun (WGS) entry which is preliminary data.</text>
</comment>
<reference evidence="1" key="1">
    <citation type="submission" date="2021-02" db="EMBL/GenBank/DDBJ databases">
        <authorList>
            <person name="Nowell W R."/>
        </authorList>
    </citation>
    <scope>NUCLEOTIDE SEQUENCE</scope>
</reference>
<dbReference type="AlphaFoldDB" id="A0A821YBI5"/>
<protein>
    <submittedName>
        <fullName evidence="1">Uncharacterized protein</fullName>
    </submittedName>
</protein>
<evidence type="ECO:0000313" key="2">
    <source>
        <dbReference type="Proteomes" id="UP000663873"/>
    </source>
</evidence>
<dbReference type="Proteomes" id="UP000663873">
    <property type="component" value="Unassembled WGS sequence"/>
</dbReference>
<feature type="non-terminal residue" evidence="1">
    <location>
        <position position="1"/>
    </location>
</feature>
<gene>
    <name evidence="1" type="ORF">UJA718_LOCUS47964</name>
</gene>
<evidence type="ECO:0000313" key="1">
    <source>
        <dbReference type="EMBL" id="CAF4955418.1"/>
    </source>
</evidence>
<keyword evidence="2" id="KW-1185">Reference proteome</keyword>
<name>A0A821YBI5_9BILA</name>
<organism evidence="1 2">
    <name type="scientific">Rotaria socialis</name>
    <dbReference type="NCBI Taxonomy" id="392032"/>
    <lineage>
        <taxon>Eukaryota</taxon>
        <taxon>Metazoa</taxon>
        <taxon>Spiralia</taxon>
        <taxon>Gnathifera</taxon>
        <taxon>Rotifera</taxon>
        <taxon>Eurotatoria</taxon>
        <taxon>Bdelloidea</taxon>
        <taxon>Philodinida</taxon>
        <taxon>Philodinidae</taxon>
        <taxon>Rotaria</taxon>
    </lineage>
</organism>
<sequence length="31" mass="3620">MTTQDIITRIIGNRLEYEKRNKKKEAKEAAA</sequence>